<comment type="similarity">
    <text evidence="3 11">Belongs to the NOS family. Bacterial NOS oxygenase subfamily.</text>
</comment>
<dbReference type="EC" id="1.14.14.47" evidence="4 11"/>
<evidence type="ECO:0000256" key="3">
    <source>
        <dbReference type="ARBA" id="ARBA00005411"/>
    </source>
</evidence>
<dbReference type="SUPFAM" id="SSF56512">
    <property type="entry name" value="Nitric oxide (NO) synthase oxygenase domain"/>
    <property type="match status" value="1"/>
</dbReference>
<dbReference type="GO" id="GO:0016491">
    <property type="term" value="F:oxidoreductase activity"/>
    <property type="evidence" value="ECO:0007669"/>
    <property type="project" value="UniProtKB-KW"/>
</dbReference>
<dbReference type="InterPro" id="IPR017142">
    <property type="entry name" value="Nitric_oxide_synthase_Oase-su"/>
</dbReference>
<evidence type="ECO:0000256" key="4">
    <source>
        <dbReference type="ARBA" id="ARBA00012735"/>
    </source>
</evidence>
<comment type="catalytic activity">
    <reaction evidence="10">
        <text>3 reduced [flavodoxin] + 2 L-arginine + 4 O2 = 3 oxidized [flavodoxin] + 2 L-citrulline + 2 nitric oxide + 4 H2O + 5 H(+)</text>
        <dbReference type="Rhea" id="RHEA:52324"/>
        <dbReference type="Rhea" id="RHEA-COMP:10622"/>
        <dbReference type="Rhea" id="RHEA-COMP:10623"/>
        <dbReference type="ChEBI" id="CHEBI:15377"/>
        <dbReference type="ChEBI" id="CHEBI:15378"/>
        <dbReference type="ChEBI" id="CHEBI:15379"/>
        <dbReference type="ChEBI" id="CHEBI:16480"/>
        <dbReference type="ChEBI" id="CHEBI:32682"/>
        <dbReference type="ChEBI" id="CHEBI:57618"/>
        <dbReference type="ChEBI" id="CHEBI:57743"/>
        <dbReference type="ChEBI" id="CHEBI:58210"/>
        <dbReference type="EC" id="1.14.14.47"/>
    </reaction>
</comment>
<evidence type="ECO:0000256" key="2">
    <source>
        <dbReference type="ARBA" id="ARBA00002642"/>
    </source>
</evidence>
<organism evidence="13 14">
    <name type="scientific">Sutcliffiella rhizosphaerae</name>
    <dbReference type="NCBI Taxonomy" id="2880967"/>
    <lineage>
        <taxon>Bacteria</taxon>
        <taxon>Bacillati</taxon>
        <taxon>Bacillota</taxon>
        <taxon>Bacilli</taxon>
        <taxon>Bacillales</taxon>
        <taxon>Bacillaceae</taxon>
        <taxon>Sutcliffiella</taxon>
    </lineage>
</organism>
<dbReference type="PROSITE" id="PS60001">
    <property type="entry name" value="NOS"/>
    <property type="match status" value="1"/>
</dbReference>
<dbReference type="InterPro" id="IPR044944">
    <property type="entry name" value="NOS_dom_3"/>
</dbReference>
<dbReference type="Gene3D" id="3.90.1230.10">
    <property type="entry name" value="Nitric Oxide Synthase, Chain A, domain 3"/>
    <property type="match status" value="1"/>
</dbReference>
<dbReference type="InterPro" id="IPR044943">
    <property type="entry name" value="NOS_dom_1"/>
</dbReference>
<proteinExistence type="inferred from homology"/>
<reference evidence="13 14" key="1">
    <citation type="submission" date="2021-10" db="EMBL/GenBank/DDBJ databases">
        <authorList>
            <person name="Criscuolo A."/>
        </authorList>
    </citation>
    <scope>NUCLEOTIDE SEQUENCE [LARGE SCALE GENOMIC DNA]</scope>
    <source>
        <strain evidence="14">CIP 111883</strain>
    </source>
</reference>
<dbReference type="InterPro" id="IPR050607">
    <property type="entry name" value="NOS"/>
</dbReference>
<comment type="subunit">
    <text evidence="11">Homodimer.</text>
</comment>
<evidence type="ECO:0000256" key="8">
    <source>
        <dbReference type="ARBA" id="ARBA00023002"/>
    </source>
</evidence>
<keyword evidence="8 11" id="KW-0560">Oxidoreductase</keyword>
<sequence>MKRFLIFMRWEILFESKEIVKYKAEEFIQQCYAELGKPAEAAAERLNTIRNEIDINGFYEHTYEELEHGAKMAWRNSNRCIGRLFWNSLHVIDKRKLQTEEEIAGSLLHHIEYATNKGKIKPTITIFRQQKKPNKQVRIWNHQLLRYAGYETNYGILGDPASILFTKKCQELGWKGNGTQFDILPLVLQTGEEEPKWFSIPKEIVLEVPIHHPELLEFNDVGLKWYATPLISDMRLEIGGIHYTAAPFNGWYMETEIGARNLADPNRYNMLPKVASIMGLDTSTNATMWKDRALIELNLAVMHSFKEAGVSIVDHHTAAMQFKHFEEKEAASCRHVTGEWAWLIPPISPATTHIFHQTYEDKIVLPNYFYQEKLY</sequence>
<evidence type="ECO:0000256" key="11">
    <source>
        <dbReference type="PIRNR" id="PIRNR037219"/>
    </source>
</evidence>
<dbReference type="Pfam" id="PF02898">
    <property type="entry name" value="NO_synthase"/>
    <property type="match status" value="1"/>
</dbReference>
<evidence type="ECO:0000256" key="6">
    <source>
        <dbReference type="ARBA" id="ARBA00022617"/>
    </source>
</evidence>
<comment type="caution">
    <text evidence="13">The sequence shown here is derived from an EMBL/GenBank/DDBJ whole genome shotgun (WGS) entry which is preliminary data.</text>
</comment>
<feature type="domain" description="Nitric oxide synthase (NOS)" evidence="12">
    <location>
        <begin position="79"/>
        <end position="86"/>
    </location>
</feature>
<evidence type="ECO:0000313" key="14">
    <source>
        <dbReference type="Proteomes" id="UP000789833"/>
    </source>
</evidence>
<dbReference type="Gene3D" id="3.90.440.10">
    <property type="entry name" value="Nitric Oxide Synthase,Heme Domain,Chain A domain 2"/>
    <property type="match status" value="1"/>
</dbReference>
<dbReference type="InterPro" id="IPR004030">
    <property type="entry name" value="NOS_N"/>
</dbReference>
<evidence type="ECO:0000256" key="7">
    <source>
        <dbReference type="ARBA" id="ARBA00022723"/>
    </source>
</evidence>
<name>A0ABM8YSK5_9BACI</name>
<dbReference type="CDD" id="cd00575">
    <property type="entry name" value="NOS_oxygenase"/>
    <property type="match status" value="1"/>
</dbReference>
<comment type="cofactor">
    <cofactor evidence="1 11">
        <name>heme</name>
        <dbReference type="ChEBI" id="CHEBI:30413"/>
    </cofactor>
</comment>
<evidence type="ECO:0000259" key="12">
    <source>
        <dbReference type="PROSITE" id="PS60001"/>
    </source>
</evidence>
<comment type="function">
    <text evidence="2 11">Catalyzes the production of nitric oxide.</text>
</comment>
<keyword evidence="7 11" id="KW-0479">Metal-binding</keyword>
<dbReference type="PIRSF" id="PIRSF037219">
    <property type="entry name" value="NOS_oxygenase"/>
    <property type="match status" value="1"/>
</dbReference>
<gene>
    <name evidence="13" type="primary">nos</name>
    <name evidence="13" type="ORF">BACCIP111883_03735</name>
</gene>
<dbReference type="Proteomes" id="UP000789833">
    <property type="component" value="Unassembled WGS sequence"/>
</dbReference>
<evidence type="ECO:0000256" key="5">
    <source>
        <dbReference type="ARBA" id="ARBA00018859"/>
    </source>
</evidence>
<evidence type="ECO:0000256" key="10">
    <source>
        <dbReference type="ARBA" id="ARBA00048713"/>
    </source>
</evidence>
<protein>
    <recommendedName>
        <fullName evidence="5 11">Nitric oxide synthase oxygenase</fullName>
        <ecNumber evidence="4 11">1.14.14.47</ecNumber>
    </recommendedName>
</protein>
<evidence type="ECO:0000256" key="9">
    <source>
        <dbReference type="ARBA" id="ARBA00023004"/>
    </source>
</evidence>
<dbReference type="PANTHER" id="PTHR43410:SF1">
    <property type="entry name" value="NITRIC OXIDE SYNTHASE"/>
    <property type="match status" value="1"/>
</dbReference>
<dbReference type="InterPro" id="IPR036119">
    <property type="entry name" value="NOS_N_sf"/>
</dbReference>
<keyword evidence="6 11" id="KW-0349">Heme</keyword>
<evidence type="ECO:0000256" key="1">
    <source>
        <dbReference type="ARBA" id="ARBA00001971"/>
    </source>
</evidence>
<keyword evidence="9 11" id="KW-0408">Iron</keyword>
<comment type="miscellaneous">
    <text evidence="11">This protein is similar to the oxygenase domain of eukaryotic nitric oxide synthases but lacks the reductase domain which, in eukaryotes, is responsible for transfer of electrons to the ferric heme during nitric oxide synthesis.</text>
</comment>
<dbReference type="Gene3D" id="3.90.340.10">
    <property type="entry name" value="Nitric Oxide Synthase, Chain A, domain 1"/>
    <property type="match status" value="1"/>
</dbReference>
<dbReference type="EMBL" id="CAKJTJ010000030">
    <property type="protein sequence ID" value="CAG9622940.1"/>
    <property type="molecule type" value="Genomic_DNA"/>
</dbReference>
<evidence type="ECO:0000313" key="13">
    <source>
        <dbReference type="EMBL" id="CAG9622940.1"/>
    </source>
</evidence>
<accession>A0ABM8YSK5</accession>
<dbReference type="PANTHER" id="PTHR43410">
    <property type="entry name" value="NITRIC OXIDE SYNTHASE OXYGENASE"/>
    <property type="match status" value="1"/>
</dbReference>
<keyword evidence="14" id="KW-1185">Reference proteome</keyword>
<dbReference type="InterPro" id="IPR044940">
    <property type="entry name" value="NOS_dom_2"/>
</dbReference>